<dbReference type="InterPro" id="IPR001387">
    <property type="entry name" value="Cro/C1-type_HTH"/>
</dbReference>
<dbReference type="Pfam" id="PF13413">
    <property type="entry name" value="HTH_25"/>
    <property type="match status" value="1"/>
</dbReference>
<reference evidence="4" key="1">
    <citation type="journal article" date="2019" name="Int. J. Syst. Evol. Microbiol.">
        <title>The Global Catalogue of Microorganisms (GCM) 10K type strain sequencing project: providing services to taxonomists for standard genome sequencing and annotation.</title>
        <authorList>
            <consortium name="The Broad Institute Genomics Platform"/>
            <consortium name="The Broad Institute Genome Sequencing Center for Infectious Disease"/>
            <person name="Wu L."/>
            <person name="Ma J."/>
        </authorList>
    </citation>
    <scope>NUCLEOTIDE SEQUENCE [LARGE SCALE GENOMIC DNA]</scope>
    <source>
        <strain evidence="4">TISTR 2241</strain>
    </source>
</reference>
<dbReference type="RefSeq" id="WP_141189334.1">
    <property type="nucleotide sequence ID" value="NZ_JBHUMR010000008.1"/>
</dbReference>
<keyword evidence="4" id="KW-1185">Reference proteome</keyword>
<sequence length="291" mass="32533">MSELGQALKEARKEKGMSLDDVLEITKIQKRYLAAIEEGQFDQLPGEFYTRAFIKNYAEAVGLDSGTIFEEYANEIPKTRQAPVEPQLPPRSSRTNKSAPRVRQGKSGLRTILPTAIIVIFIVVVLIVVWMFLQHTTSPSSLKKDENNSTISYEQKDTPKPKKQSSTNKTTEKITKDSAKTDNHQSIKLDSTQGGVSNYTLSNTNKFVVDIKTKDGQQSWVTAQDTSSTKRLAYGMATSKKPIHFDATGSKKVHFNIGSSTVAEMKINGKLFKFPNQNSVQKFNITFDNEE</sequence>
<evidence type="ECO:0000313" key="4">
    <source>
        <dbReference type="Proteomes" id="UP001597458"/>
    </source>
</evidence>
<dbReference type="Gene3D" id="1.10.260.40">
    <property type="entry name" value="lambda repressor-like DNA-binding domains"/>
    <property type="match status" value="1"/>
</dbReference>
<feature type="region of interest" description="Disordered" evidence="1">
    <location>
        <begin position="79"/>
        <end position="105"/>
    </location>
</feature>
<name>A0ABW5PPM3_9BACI</name>
<accession>A0ABW5PPM3</accession>
<evidence type="ECO:0000256" key="2">
    <source>
        <dbReference type="SAM" id="Phobius"/>
    </source>
</evidence>
<comment type="caution">
    <text evidence="3">The sequence shown here is derived from an EMBL/GenBank/DDBJ whole genome shotgun (WGS) entry which is preliminary data.</text>
</comment>
<keyword evidence="2" id="KW-0812">Transmembrane</keyword>
<organism evidence="3 4">
    <name type="scientific">Terrilactibacillus laevilacticus</name>
    <dbReference type="NCBI Taxonomy" id="1380157"/>
    <lineage>
        <taxon>Bacteria</taxon>
        <taxon>Bacillati</taxon>
        <taxon>Bacillota</taxon>
        <taxon>Bacilli</taxon>
        <taxon>Bacillales</taxon>
        <taxon>Bacillaceae</taxon>
        <taxon>Terrilactibacillus</taxon>
    </lineage>
</organism>
<evidence type="ECO:0000256" key="1">
    <source>
        <dbReference type="SAM" id="MobiDB-lite"/>
    </source>
</evidence>
<dbReference type="EMBL" id="JBHUMR010000008">
    <property type="protein sequence ID" value="MFD2616821.1"/>
    <property type="molecule type" value="Genomic_DNA"/>
</dbReference>
<gene>
    <name evidence="3" type="ORF">ACFSTF_05800</name>
</gene>
<dbReference type="CDD" id="cd00093">
    <property type="entry name" value="HTH_XRE"/>
    <property type="match status" value="1"/>
</dbReference>
<feature type="transmembrane region" description="Helical" evidence="2">
    <location>
        <begin position="111"/>
        <end position="133"/>
    </location>
</feature>
<dbReference type="Proteomes" id="UP001597458">
    <property type="component" value="Unassembled WGS sequence"/>
</dbReference>
<dbReference type="PANTHER" id="PTHR34475:SF1">
    <property type="entry name" value="CYTOSKELETON PROTEIN RODZ"/>
    <property type="match status" value="1"/>
</dbReference>
<feature type="compositionally biased region" description="Basic and acidic residues" evidence="1">
    <location>
        <begin position="170"/>
        <end position="187"/>
    </location>
</feature>
<keyword evidence="2" id="KW-0472">Membrane</keyword>
<dbReference type="InterPro" id="IPR050400">
    <property type="entry name" value="Bact_Cytoskel_RodZ"/>
</dbReference>
<evidence type="ECO:0000313" key="3">
    <source>
        <dbReference type="EMBL" id="MFD2616821.1"/>
    </source>
</evidence>
<dbReference type="InterPro" id="IPR010982">
    <property type="entry name" value="Lambda_DNA-bd_dom_sf"/>
</dbReference>
<dbReference type="SUPFAM" id="SSF47413">
    <property type="entry name" value="lambda repressor-like DNA-binding domains"/>
    <property type="match status" value="1"/>
</dbReference>
<dbReference type="PANTHER" id="PTHR34475">
    <property type="match status" value="1"/>
</dbReference>
<feature type="region of interest" description="Disordered" evidence="1">
    <location>
        <begin position="139"/>
        <end position="194"/>
    </location>
</feature>
<keyword evidence="2" id="KW-1133">Transmembrane helix</keyword>
<protein>
    <submittedName>
        <fullName evidence="3">Helix-turn-helix domain-containing protein</fullName>
    </submittedName>
</protein>
<proteinExistence type="predicted"/>